<dbReference type="PANTHER" id="PTHR11236">
    <property type="entry name" value="AMINOBENZOATE/ANTHRANILATE SYNTHASE"/>
    <property type="match status" value="1"/>
</dbReference>
<dbReference type="InterPro" id="IPR019999">
    <property type="entry name" value="Anth_synth_I-like"/>
</dbReference>
<reference evidence="4" key="1">
    <citation type="journal article" date="2019" name="Int. J. Syst. Evol. Microbiol.">
        <title>The Global Catalogue of Microorganisms (GCM) 10K type strain sequencing project: providing services to taxonomists for standard genome sequencing and annotation.</title>
        <authorList>
            <consortium name="The Broad Institute Genomics Platform"/>
            <consortium name="The Broad Institute Genome Sequencing Center for Infectious Disease"/>
            <person name="Wu L."/>
            <person name="Ma J."/>
        </authorList>
    </citation>
    <scope>NUCLEOTIDE SEQUENCE [LARGE SCALE GENOMIC DNA]</scope>
    <source>
        <strain evidence="4">CCM 8749</strain>
    </source>
</reference>
<gene>
    <name evidence="3" type="ORF">ACFPXP_11890</name>
</gene>
<dbReference type="InterPro" id="IPR006805">
    <property type="entry name" value="Anth_synth_I_N"/>
</dbReference>
<dbReference type="Pfam" id="PF04715">
    <property type="entry name" value="Anth_synt_I_N"/>
    <property type="match status" value="1"/>
</dbReference>
<dbReference type="Pfam" id="PF00425">
    <property type="entry name" value="Chorismate_bind"/>
    <property type="match status" value="1"/>
</dbReference>
<evidence type="ECO:0000259" key="2">
    <source>
        <dbReference type="Pfam" id="PF04715"/>
    </source>
</evidence>
<name>A0ABW1IPY5_9BACL</name>
<sequence length="512" mass="58792">MNFTSLSQWKGWAADYPYIPLIESFPLEEELAVETWLPAWQSFSQFGYVLESGKGGRYTYLGGHIQESLRCKDGQAEWLSGNGAIRKEEGEPLALLRQWMLQRQGPSIPELPFFTGGFVGYFSYDFVRWLEELPNTAADDLQCPDVYFMHSTELWIWDHHDHQLYCVCYVPAPEQGADEKQWKNAYENAQQRVRSMYEWFKEKLVTQSGEGTAAFHKQSLQQYESDLADETLWETAFSKEQYMEAVKSIQRYIGQGDVFQVNLSLRRSRAYDGHPEELYEALRRVNPSPYMGFLKFPEMSIVSASPELLVKLQGRRISTRPIAGTRRRGRSPEEEQQFIDELKSSEKEIAEHVMLVDLERNDLGRVSKFGSVKVDEFMVMEYYSHVMHLVSEISGTLAEGLDALDVIRAVFPGGTITGAPKVRTMEIIEELEPVRRGTYTGSMGWIDYSGNMEFNIIIRTLTVKDGKVHLQAGAGIVIDSDPEREYKESLNKAKAMAKALQYDHLERKARRL</sequence>
<organism evidence="3 4">
    <name type="scientific">Marinicrinis lubricantis</name>
    <dbReference type="NCBI Taxonomy" id="2086470"/>
    <lineage>
        <taxon>Bacteria</taxon>
        <taxon>Bacillati</taxon>
        <taxon>Bacillota</taxon>
        <taxon>Bacilli</taxon>
        <taxon>Bacillales</taxon>
        <taxon>Paenibacillaceae</taxon>
    </lineage>
</organism>
<dbReference type="EMBL" id="JBHSQV010000151">
    <property type="protein sequence ID" value="MFC5987106.1"/>
    <property type="molecule type" value="Genomic_DNA"/>
</dbReference>
<dbReference type="RefSeq" id="WP_379894434.1">
    <property type="nucleotide sequence ID" value="NZ_CBCSCT010000054.1"/>
</dbReference>
<dbReference type="PANTHER" id="PTHR11236:SF9">
    <property type="entry name" value="ANTHRANILATE SYNTHASE COMPONENT 1"/>
    <property type="match status" value="1"/>
</dbReference>
<dbReference type="InterPro" id="IPR015890">
    <property type="entry name" value="Chorismate_C"/>
</dbReference>
<evidence type="ECO:0000313" key="4">
    <source>
        <dbReference type="Proteomes" id="UP001596250"/>
    </source>
</evidence>
<protein>
    <submittedName>
        <fullName evidence="3">Anthranilate synthase component I family protein</fullName>
    </submittedName>
</protein>
<evidence type="ECO:0000313" key="3">
    <source>
        <dbReference type="EMBL" id="MFC5987106.1"/>
    </source>
</evidence>
<dbReference type="PRINTS" id="PR00095">
    <property type="entry name" value="ANTSNTHASEI"/>
</dbReference>
<dbReference type="InterPro" id="IPR005801">
    <property type="entry name" value="ADC_synthase"/>
</dbReference>
<keyword evidence="4" id="KW-1185">Reference proteome</keyword>
<evidence type="ECO:0000259" key="1">
    <source>
        <dbReference type="Pfam" id="PF00425"/>
    </source>
</evidence>
<accession>A0ABW1IPY5</accession>
<dbReference type="Gene3D" id="3.60.120.10">
    <property type="entry name" value="Anthranilate synthase"/>
    <property type="match status" value="1"/>
</dbReference>
<dbReference type="Proteomes" id="UP001596250">
    <property type="component" value="Unassembled WGS sequence"/>
</dbReference>
<feature type="domain" description="Chorismate-utilising enzyme C-terminal" evidence="1">
    <location>
        <begin position="239"/>
        <end position="492"/>
    </location>
</feature>
<comment type="caution">
    <text evidence="3">The sequence shown here is derived from an EMBL/GenBank/DDBJ whole genome shotgun (WGS) entry which is preliminary data.</text>
</comment>
<dbReference type="SUPFAM" id="SSF56322">
    <property type="entry name" value="ADC synthase"/>
    <property type="match status" value="1"/>
</dbReference>
<feature type="domain" description="Anthranilate synthase component I N-terminal" evidence="2">
    <location>
        <begin position="47"/>
        <end position="165"/>
    </location>
</feature>
<proteinExistence type="predicted"/>